<protein>
    <submittedName>
        <fullName evidence="3">Condensation domain-containing protein</fullName>
    </submittedName>
</protein>
<dbReference type="EMBL" id="JBHSBM010000066">
    <property type="protein sequence ID" value="MFC4062870.1"/>
    <property type="molecule type" value="Genomic_DNA"/>
</dbReference>
<dbReference type="SUPFAM" id="SSF52777">
    <property type="entry name" value="CoA-dependent acyltransferases"/>
    <property type="match status" value="1"/>
</dbReference>
<dbReference type="Proteomes" id="UP001595850">
    <property type="component" value="Unassembled WGS sequence"/>
</dbReference>
<dbReference type="InterPro" id="IPR023213">
    <property type="entry name" value="CAT-like_dom_sf"/>
</dbReference>
<accession>A0ABV8IG51</accession>
<evidence type="ECO:0000259" key="2">
    <source>
        <dbReference type="Pfam" id="PF00668"/>
    </source>
</evidence>
<evidence type="ECO:0000313" key="4">
    <source>
        <dbReference type="Proteomes" id="UP001595850"/>
    </source>
</evidence>
<dbReference type="Pfam" id="PF00668">
    <property type="entry name" value="Condensation"/>
    <property type="match status" value="1"/>
</dbReference>
<sequence>MTSTGPMSGTRPESADPRDTGPAGAGLRDTGPRNGGPAGRGPVTPAPPAPGGQLEDILPLSPLQQGLYFHALFDEGAPDVYTAQLTLDLEGPLDAARLAGAAARLLARHPNLRASFRQRTGGDPVQLVHRRVEVPWREVT</sequence>
<feature type="region of interest" description="Disordered" evidence="1">
    <location>
        <begin position="1"/>
        <end position="57"/>
    </location>
</feature>
<evidence type="ECO:0000313" key="3">
    <source>
        <dbReference type="EMBL" id="MFC4062870.1"/>
    </source>
</evidence>
<feature type="domain" description="Condensation" evidence="2">
    <location>
        <begin position="55"/>
        <end position="137"/>
    </location>
</feature>
<keyword evidence="4" id="KW-1185">Reference proteome</keyword>
<gene>
    <name evidence="3" type="ORF">ACFOWE_31650</name>
</gene>
<comment type="caution">
    <text evidence="3">The sequence shown here is derived from an EMBL/GenBank/DDBJ whole genome shotgun (WGS) entry which is preliminary data.</text>
</comment>
<name>A0ABV8IG51_9ACTN</name>
<feature type="non-terminal residue" evidence="3">
    <location>
        <position position="140"/>
    </location>
</feature>
<evidence type="ECO:0000256" key="1">
    <source>
        <dbReference type="SAM" id="MobiDB-lite"/>
    </source>
</evidence>
<dbReference type="Gene3D" id="3.30.559.10">
    <property type="entry name" value="Chloramphenicol acetyltransferase-like domain"/>
    <property type="match status" value="1"/>
</dbReference>
<organism evidence="3 4">
    <name type="scientific">Planomonospora corallina</name>
    <dbReference type="NCBI Taxonomy" id="1806052"/>
    <lineage>
        <taxon>Bacteria</taxon>
        <taxon>Bacillati</taxon>
        <taxon>Actinomycetota</taxon>
        <taxon>Actinomycetes</taxon>
        <taxon>Streptosporangiales</taxon>
        <taxon>Streptosporangiaceae</taxon>
        <taxon>Planomonospora</taxon>
    </lineage>
</organism>
<dbReference type="RefSeq" id="WP_377294374.1">
    <property type="nucleotide sequence ID" value="NZ_JBHSBM010000066.1"/>
</dbReference>
<dbReference type="InterPro" id="IPR001242">
    <property type="entry name" value="Condensation_dom"/>
</dbReference>
<reference evidence="4" key="1">
    <citation type="journal article" date="2019" name="Int. J. Syst. Evol. Microbiol.">
        <title>The Global Catalogue of Microorganisms (GCM) 10K type strain sequencing project: providing services to taxonomists for standard genome sequencing and annotation.</title>
        <authorList>
            <consortium name="The Broad Institute Genomics Platform"/>
            <consortium name="The Broad Institute Genome Sequencing Center for Infectious Disease"/>
            <person name="Wu L."/>
            <person name="Ma J."/>
        </authorList>
    </citation>
    <scope>NUCLEOTIDE SEQUENCE [LARGE SCALE GENOMIC DNA]</scope>
    <source>
        <strain evidence="4">TBRC 4489</strain>
    </source>
</reference>
<proteinExistence type="predicted"/>